<dbReference type="EMBL" id="MU167221">
    <property type="protein sequence ID" value="KAG0150173.1"/>
    <property type="molecule type" value="Genomic_DNA"/>
</dbReference>
<gene>
    <name evidence="2" type="ORF">CROQUDRAFT_668678</name>
</gene>
<comment type="caution">
    <text evidence="2">The sequence shown here is derived from an EMBL/GenBank/DDBJ whole genome shotgun (WGS) entry which is preliminary data.</text>
</comment>
<protein>
    <submittedName>
        <fullName evidence="2">Uncharacterized protein</fullName>
    </submittedName>
</protein>
<feature type="compositionally biased region" description="Polar residues" evidence="1">
    <location>
        <begin position="105"/>
        <end position="118"/>
    </location>
</feature>
<dbReference type="AlphaFoldDB" id="A0A9P6TGV7"/>
<keyword evidence="3" id="KW-1185">Reference proteome</keyword>
<name>A0A9P6TGV7_9BASI</name>
<evidence type="ECO:0000313" key="3">
    <source>
        <dbReference type="Proteomes" id="UP000886653"/>
    </source>
</evidence>
<dbReference type="OrthoDB" id="2507605at2759"/>
<reference evidence="2" key="1">
    <citation type="submission" date="2013-11" db="EMBL/GenBank/DDBJ databases">
        <title>Genome sequence of the fusiform rust pathogen reveals effectors for host alternation and coevolution with pine.</title>
        <authorList>
            <consortium name="DOE Joint Genome Institute"/>
            <person name="Smith K."/>
            <person name="Pendleton A."/>
            <person name="Kubisiak T."/>
            <person name="Anderson C."/>
            <person name="Salamov A."/>
            <person name="Aerts A."/>
            <person name="Riley R."/>
            <person name="Clum A."/>
            <person name="Lindquist E."/>
            <person name="Ence D."/>
            <person name="Campbell M."/>
            <person name="Kronenberg Z."/>
            <person name="Feau N."/>
            <person name="Dhillon B."/>
            <person name="Hamelin R."/>
            <person name="Burleigh J."/>
            <person name="Smith J."/>
            <person name="Yandell M."/>
            <person name="Nelson C."/>
            <person name="Grigoriev I."/>
            <person name="Davis J."/>
        </authorList>
    </citation>
    <scope>NUCLEOTIDE SEQUENCE</scope>
    <source>
        <strain evidence="2">G11</strain>
    </source>
</reference>
<proteinExistence type="predicted"/>
<dbReference type="Proteomes" id="UP000886653">
    <property type="component" value="Unassembled WGS sequence"/>
</dbReference>
<sequence length="809" mass="91835">MKNVLNRAWKTSSHRSLPLGSTLRGPNSVPCSCCLHLARYQNSSSQPNHPTFNAQKNYHTTEHHSDAFLESLESEIEAWGNTPPIVKSNDTFPKGSFLPPKHDCVSTNPIIGQSISKSRQPEGQERSSNSLQGDDAPHEAFIPEQDLDSLTEQKRREFFSNPDQMPELPDIAALKPPRLKKYLPGTPRIWYIDKFESISRRLMRAFTRPQLEHLCRRLGFQQSEDVGLNPRGIARLKELKQKNPSLSVKDLRAMVLAEANPSFEINVKKRDPSDISYTKTDLVHFVLTEHWGLTNPKSIPLPANFETLTHRYQTNSELFQVPYHEIFLLRLEQLRSPERNLISYLAQKSNVSVEFVQEPAGLMVRGEMKGRDNFWRSFEKLRRQIRKQTISISKHLNEVVVTPMLLKNLSELSGCYLELTSGPQGSLLAYSYHDDCLADKLADTLTQLALLFNQSSQVPLGICPSRAVNLTSYPRDLWLCPFLPVSKPSWHIASIADAFGRLTYPRSRSSSYPVDIPDLPEEVARQTGLHLDQVKVLSGPVSDLRAWLTDVGTDTDMSTVTIRATFGHHLYPRQGHSTLTGVKFSEDVNQLSQMSSWSTQVTPRPFFLSSFHGRSPPITLDGELASLSSRIVNSARADTNGEACVEIFRPVPKDSDPISRREEWKKSLRVTTRADGTIDFEALCQRHMVILMPDCPMDILFTVEKRTTPKISDELEGYQKGLTHIMHDGERFALMESYESQATEVLLENHVQSREPYILRNEWRIDSRFPNELRIQLSSELSLKHDPAQLEDFISISGQMASSAQMRNN</sequence>
<evidence type="ECO:0000313" key="2">
    <source>
        <dbReference type="EMBL" id="KAG0150173.1"/>
    </source>
</evidence>
<organism evidence="2 3">
    <name type="scientific">Cronartium quercuum f. sp. fusiforme G11</name>
    <dbReference type="NCBI Taxonomy" id="708437"/>
    <lineage>
        <taxon>Eukaryota</taxon>
        <taxon>Fungi</taxon>
        <taxon>Dikarya</taxon>
        <taxon>Basidiomycota</taxon>
        <taxon>Pucciniomycotina</taxon>
        <taxon>Pucciniomycetes</taxon>
        <taxon>Pucciniales</taxon>
        <taxon>Coleosporiaceae</taxon>
        <taxon>Cronartium</taxon>
    </lineage>
</organism>
<accession>A0A9P6TGV7</accession>
<evidence type="ECO:0000256" key="1">
    <source>
        <dbReference type="SAM" id="MobiDB-lite"/>
    </source>
</evidence>
<feature type="region of interest" description="Disordered" evidence="1">
    <location>
        <begin position="90"/>
        <end position="137"/>
    </location>
</feature>